<dbReference type="EMBL" id="CM039175">
    <property type="protein sequence ID" value="KAH9738180.1"/>
    <property type="molecule type" value="Genomic_DNA"/>
</dbReference>
<organism evidence="1 2">
    <name type="scientific">Citrus sinensis</name>
    <name type="common">Sweet orange</name>
    <name type="synonym">Citrus aurantium var. sinensis</name>
    <dbReference type="NCBI Taxonomy" id="2711"/>
    <lineage>
        <taxon>Eukaryota</taxon>
        <taxon>Viridiplantae</taxon>
        <taxon>Streptophyta</taxon>
        <taxon>Embryophyta</taxon>
        <taxon>Tracheophyta</taxon>
        <taxon>Spermatophyta</taxon>
        <taxon>Magnoliopsida</taxon>
        <taxon>eudicotyledons</taxon>
        <taxon>Gunneridae</taxon>
        <taxon>Pentapetalae</taxon>
        <taxon>rosids</taxon>
        <taxon>malvids</taxon>
        <taxon>Sapindales</taxon>
        <taxon>Rutaceae</taxon>
        <taxon>Aurantioideae</taxon>
        <taxon>Citrus</taxon>
    </lineage>
</organism>
<evidence type="ECO:0000313" key="1">
    <source>
        <dbReference type="EMBL" id="KAH9738180.1"/>
    </source>
</evidence>
<protein>
    <submittedName>
        <fullName evidence="1">Uncharacterized protein</fullName>
    </submittedName>
</protein>
<name>A0ACB8K0J9_CITSI</name>
<dbReference type="Proteomes" id="UP000829398">
    <property type="component" value="Chromosome 6"/>
</dbReference>
<gene>
    <name evidence="1" type="ORF">KPL71_018696</name>
</gene>
<keyword evidence="2" id="KW-1185">Reference proteome</keyword>
<evidence type="ECO:0000313" key="2">
    <source>
        <dbReference type="Proteomes" id="UP000829398"/>
    </source>
</evidence>
<sequence length="656" mass="70885">MGEHSLPNAEAVFNSNHELLSSVLGRANEEAQSAIVHHYHESFSGFSAMLTPQEANELKKHDSVVSVFESKTYRLATTRSWDFMQQMDTLDPNHGIFQSLRKRQRGVIVGHIDSGIWPEAPAFTDNGLGPVPKYFRGSCTKGDRFTESTCNRKIIGARYYCDGYESVKGPLQNTSVAVGAGVLIQNQLAIGGAPNARLSVYKVCWFNYCVGADILKAFDDAIHDNVDVITTSIAFDDDDPAIAGQVNYFEDGISIGSYHAFRNDIVVVAAAGNDGTVGSVSNVAPWIITVAASTIDREFYHSINFGNQQPSLTAKAQGSDLKVLSPDYHLAMQGPRQIISAFQVKFPGVAVVDASYCKADTLNPSSLQGKIVICYADGLGDNIVAKAEVVQKAAGVGMIIIQENNATTINDLAVPTLILGQDEAVSFKNYMSIARKNAVITSISPATAVIERESAPKMAYFSSKGPNHVAPDIIKVKFLFPDITAPGVNVYSALLPPSGVADNAVVYGYTSGTSIAAPHVAGFAGNTIDFGSGHFNPDGGMSPGLVYEFDDKDVHIFLCSQTTDPKRLRAIMGIALKCQNSPVPAYQLNLPNIAISNLDKPIRLNRTATFKGKREGPQLSYTVQFIPSRARGSGYTFGSLNWRDGQHVIRQMIYSF</sequence>
<proteinExistence type="predicted"/>
<accession>A0ACB8K0J9</accession>
<comment type="caution">
    <text evidence="1">The sequence shown here is derived from an EMBL/GenBank/DDBJ whole genome shotgun (WGS) entry which is preliminary data.</text>
</comment>
<reference evidence="2" key="1">
    <citation type="journal article" date="2023" name="Hortic. Res.">
        <title>A chromosome-level phased genome enabling allele-level studies in sweet orange: a case study on citrus Huanglongbing tolerance.</title>
        <authorList>
            <person name="Wu B."/>
            <person name="Yu Q."/>
            <person name="Deng Z."/>
            <person name="Duan Y."/>
            <person name="Luo F."/>
            <person name="Gmitter F. Jr."/>
        </authorList>
    </citation>
    <scope>NUCLEOTIDE SEQUENCE [LARGE SCALE GENOMIC DNA]</scope>
    <source>
        <strain evidence="2">cv. Valencia</strain>
    </source>
</reference>